<protein>
    <submittedName>
        <fullName evidence="5">Pyridoxal-phosphate dependent enzyme</fullName>
    </submittedName>
</protein>
<dbReference type="Gene3D" id="3.40.50.1100">
    <property type="match status" value="2"/>
</dbReference>
<feature type="non-terminal residue" evidence="5">
    <location>
        <position position="91"/>
    </location>
</feature>
<keyword evidence="2" id="KW-0663">Pyridoxal phosphate</keyword>
<dbReference type="InterPro" id="IPR050147">
    <property type="entry name" value="Ser/Thr_Dehydratase"/>
</dbReference>
<reference evidence="6" key="1">
    <citation type="journal article" date="2019" name="Int. J. Syst. Evol. Microbiol.">
        <title>The Global Catalogue of Microorganisms (GCM) 10K type strain sequencing project: providing services to taxonomists for standard genome sequencing and annotation.</title>
        <authorList>
            <consortium name="The Broad Institute Genomics Platform"/>
            <consortium name="The Broad Institute Genome Sequencing Center for Infectious Disease"/>
            <person name="Wu L."/>
            <person name="Ma J."/>
        </authorList>
    </citation>
    <scope>NUCLEOTIDE SEQUENCE [LARGE SCALE GENOMIC DNA]</scope>
    <source>
        <strain evidence="6">JCM 31696</strain>
    </source>
</reference>
<evidence type="ECO:0000256" key="1">
    <source>
        <dbReference type="ARBA" id="ARBA00001933"/>
    </source>
</evidence>
<proteinExistence type="predicted"/>
<accession>A0ABW3CDH8</accession>
<dbReference type="Proteomes" id="UP001597083">
    <property type="component" value="Unassembled WGS sequence"/>
</dbReference>
<sequence length="91" mass="9508">MIGVEDVHAAARRIAGRVRRTPVMEADPAEFVPEGRTAPARLWLKLEHTQHTGSFKTRGALNRVLSAAEAGRLPEAGVIAASGGNAGLAVA</sequence>
<name>A0ABW3CDH8_9ACTN</name>
<dbReference type="InterPro" id="IPR001926">
    <property type="entry name" value="TrpB-like_PALP"/>
</dbReference>
<evidence type="ECO:0000256" key="3">
    <source>
        <dbReference type="ARBA" id="ARBA00023239"/>
    </source>
</evidence>
<evidence type="ECO:0000256" key="2">
    <source>
        <dbReference type="ARBA" id="ARBA00022898"/>
    </source>
</evidence>
<dbReference type="InterPro" id="IPR036052">
    <property type="entry name" value="TrpB-like_PALP_sf"/>
</dbReference>
<organism evidence="5 6">
    <name type="scientific">Actinomadura adrarensis</name>
    <dbReference type="NCBI Taxonomy" id="1819600"/>
    <lineage>
        <taxon>Bacteria</taxon>
        <taxon>Bacillati</taxon>
        <taxon>Actinomycetota</taxon>
        <taxon>Actinomycetes</taxon>
        <taxon>Streptosporangiales</taxon>
        <taxon>Thermomonosporaceae</taxon>
        <taxon>Actinomadura</taxon>
    </lineage>
</organism>
<gene>
    <name evidence="5" type="ORF">ACFQ07_07115</name>
</gene>
<keyword evidence="6" id="KW-1185">Reference proteome</keyword>
<dbReference type="SUPFAM" id="SSF53686">
    <property type="entry name" value="Tryptophan synthase beta subunit-like PLP-dependent enzymes"/>
    <property type="match status" value="1"/>
</dbReference>
<comment type="caution">
    <text evidence="5">The sequence shown here is derived from an EMBL/GenBank/DDBJ whole genome shotgun (WGS) entry which is preliminary data.</text>
</comment>
<evidence type="ECO:0000313" key="6">
    <source>
        <dbReference type="Proteomes" id="UP001597083"/>
    </source>
</evidence>
<evidence type="ECO:0000313" key="5">
    <source>
        <dbReference type="EMBL" id="MFD0851985.1"/>
    </source>
</evidence>
<keyword evidence="3" id="KW-0456">Lyase</keyword>
<dbReference type="PANTHER" id="PTHR48078">
    <property type="entry name" value="THREONINE DEHYDRATASE, MITOCHONDRIAL-RELATED"/>
    <property type="match status" value="1"/>
</dbReference>
<dbReference type="EMBL" id="JBHTIR010000959">
    <property type="protein sequence ID" value="MFD0851985.1"/>
    <property type="molecule type" value="Genomic_DNA"/>
</dbReference>
<comment type="cofactor">
    <cofactor evidence="1">
        <name>pyridoxal 5'-phosphate</name>
        <dbReference type="ChEBI" id="CHEBI:597326"/>
    </cofactor>
</comment>
<dbReference type="Pfam" id="PF00291">
    <property type="entry name" value="PALP"/>
    <property type="match status" value="1"/>
</dbReference>
<evidence type="ECO:0000259" key="4">
    <source>
        <dbReference type="Pfam" id="PF00291"/>
    </source>
</evidence>
<feature type="domain" description="Tryptophan synthase beta chain-like PALP" evidence="4">
    <location>
        <begin position="17"/>
        <end position="91"/>
    </location>
</feature>
<dbReference type="PANTHER" id="PTHR48078:SF6">
    <property type="entry name" value="L-THREONINE DEHYDRATASE CATABOLIC TDCB"/>
    <property type="match status" value="1"/>
</dbReference>